<feature type="compositionally biased region" description="Basic and acidic residues" evidence="5">
    <location>
        <begin position="225"/>
        <end position="240"/>
    </location>
</feature>
<keyword evidence="4" id="KW-0798">TonB box</keyword>
<keyword evidence="10" id="KW-1185">Reference proteome</keyword>
<accession>A0ABU1CEV1</accession>
<reference evidence="9 10" key="1">
    <citation type="submission" date="2023-04" db="EMBL/GenBank/DDBJ databases">
        <title>Lysobacter sp. strain UC isolated from soil sample.</title>
        <authorList>
            <person name="Choksket S."/>
            <person name="Harshvardhan F."/>
            <person name="Rana R."/>
            <person name="Patil P.B."/>
            <person name="Korpole S."/>
        </authorList>
    </citation>
    <scope>NUCLEOTIDE SEQUENCE [LARGE SCALE GENOMIC DNA]</scope>
    <source>
        <strain evidence="9 10">UC</strain>
    </source>
</reference>
<feature type="domain" description="TonB-dependent receptor plug" evidence="8">
    <location>
        <begin position="63"/>
        <end position="164"/>
    </location>
</feature>
<proteinExistence type="inferred from homology"/>
<dbReference type="InterPro" id="IPR000531">
    <property type="entry name" value="Beta-barrel_TonB"/>
</dbReference>
<dbReference type="EMBL" id="JARUHG010000002">
    <property type="protein sequence ID" value="MDR0183277.1"/>
    <property type="molecule type" value="Genomic_DNA"/>
</dbReference>
<evidence type="ECO:0000259" key="7">
    <source>
        <dbReference type="Pfam" id="PF00593"/>
    </source>
</evidence>
<name>A0ABU1CEV1_9GAMM</name>
<evidence type="ECO:0000256" key="5">
    <source>
        <dbReference type="SAM" id="MobiDB-lite"/>
    </source>
</evidence>
<dbReference type="Gene3D" id="2.170.130.10">
    <property type="entry name" value="TonB-dependent receptor, plug domain"/>
    <property type="match status" value="1"/>
</dbReference>
<dbReference type="InterPro" id="IPR037066">
    <property type="entry name" value="Plug_dom_sf"/>
</dbReference>
<dbReference type="InterPro" id="IPR012910">
    <property type="entry name" value="Plug_dom"/>
</dbReference>
<gene>
    <name evidence="9" type="ORF">P8609_09890</name>
</gene>
<dbReference type="PANTHER" id="PTHR40980">
    <property type="entry name" value="PLUG DOMAIN-CONTAINING PROTEIN"/>
    <property type="match status" value="1"/>
</dbReference>
<dbReference type="Proteomes" id="UP001233535">
    <property type="component" value="Unassembled WGS sequence"/>
</dbReference>
<dbReference type="Gene3D" id="2.40.170.20">
    <property type="entry name" value="TonB-dependent receptor, beta-barrel domain"/>
    <property type="match status" value="1"/>
</dbReference>
<keyword evidence="6" id="KW-0732">Signal</keyword>
<protein>
    <submittedName>
        <fullName evidence="9">TonB-dependent receptor</fullName>
    </submittedName>
</protein>
<sequence>MKRNVLAAAMSRVLVCALVAPMGFAATFNTARAADAPADASPDPKQLDSVVVQADIAYRNRTDAVAPVLSYDLEYFQRFEPLTVGDMLKRVPSVAFVSDVLEYDGAQLRGLDPGYTQILINGKKVPGAGNDRSFFVDRIPAELVERIEIVRSTSANRSGDAVAGALNIVLRDAYEFDGKYVRLGALRFDDGEIKPTYGAVASGEVGGGRLLGGFNVQGRYNPKAKRSDRFEEPDGDFTDREDQDDTRDGDDYSANLSYTRDLGTGRLSVDGFYVRTDRTETEHSVEYNDPASTSRDHLLSINDQVETIRQDNWSLGVEYVLDMAGGRTEFDLDYARFDDDTRSTEEESGFDDEDAPPSFDEREGTRTLTDTRDSEAMFKLAHKRGVGGATLEFGVDVMDKRRETTLQVSEVDTDEEGAALPPYEDFDRNDSRIDETRVDPYLMFSGTRGALAWEAGLRYETTDVDVAFDDEDASNDYSTLLPSAHLKWDFTRADRLLFSVGRTVRRPNFDQVLPLTLEEEFGDNDFTGNPTLDPERAWGVDFGYERRLGTRGVFGVNVFYRDVQDLIEIVNTGEPSSTALDDYDDEVEEFLDENPGATPTTPGYPAFDPDSFVYTARNVGDGRVYGIEFDLSTPLTALGLPDTGLFVNYSWLDSDVTDDFGERRFNNQAKYVYNVGFIHDVRDWGMSFGASYRRQGDAFARLLAEEVATSYDGDLEVFVEKRFGDNLSLRLTGSNLLDAHKDEVFHKFDNAADQRDRDYDEFELETESSGPVYQLIMRYSF</sequence>
<evidence type="ECO:0000259" key="8">
    <source>
        <dbReference type="Pfam" id="PF07715"/>
    </source>
</evidence>
<keyword evidence="9" id="KW-0675">Receptor</keyword>
<keyword evidence="2 4" id="KW-0472">Membrane</keyword>
<evidence type="ECO:0000256" key="6">
    <source>
        <dbReference type="SAM" id="SignalP"/>
    </source>
</evidence>
<feature type="compositionally biased region" description="Acidic residues" evidence="5">
    <location>
        <begin position="346"/>
        <end position="355"/>
    </location>
</feature>
<comment type="subcellular location">
    <subcellularLocation>
        <location evidence="1 4">Cell outer membrane</location>
    </subcellularLocation>
</comment>
<keyword evidence="3" id="KW-0998">Cell outer membrane</keyword>
<evidence type="ECO:0000256" key="3">
    <source>
        <dbReference type="ARBA" id="ARBA00023237"/>
    </source>
</evidence>
<comment type="similarity">
    <text evidence="4">Belongs to the TonB-dependent receptor family.</text>
</comment>
<evidence type="ECO:0000313" key="10">
    <source>
        <dbReference type="Proteomes" id="UP001233535"/>
    </source>
</evidence>
<feature type="region of interest" description="Disordered" evidence="5">
    <location>
        <begin position="222"/>
        <end position="255"/>
    </location>
</feature>
<feature type="domain" description="TonB-dependent receptor-like beta-barrel" evidence="7">
    <location>
        <begin position="246"/>
        <end position="736"/>
    </location>
</feature>
<dbReference type="Pfam" id="PF00593">
    <property type="entry name" value="TonB_dep_Rec_b-barrel"/>
    <property type="match status" value="1"/>
</dbReference>
<dbReference type="SUPFAM" id="SSF56935">
    <property type="entry name" value="Porins"/>
    <property type="match status" value="1"/>
</dbReference>
<feature type="signal peptide" evidence="6">
    <location>
        <begin position="1"/>
        <end position="33"/>
    </location>
</feature>
<evidence type="ECO:0000256" key="4">
    <source>
        <dbReference type="RuleBase" id="RU003357"/>
    </source>
</evidence>
<evidence type="ECO:0000313" key="9">
    <source>
        <dbReference type="EMBL" id="MDR0183277.1"/>
    </source>
</evidence>
<dbReference type="PANTHER" id="PTHR40980:SF4">
    <property type="entry name" value="TONB-DEPENDENT RECEPTOR-LIKE BETA-BARREL DOMAIN-CONTAINING PROTEIN"/>
    <property type="match status" value="1"/>
</dbReference>
<dbReference type="Pfam" id="PF07715">
    <property type="entry name" value="Plug"/>
    <property type="match status" value="1"/>
</dbReference>
<evidence type="ECO:0000256" key="2">
    <source>
        <dbReference type="ARBA" id="ARBA00023136"/>
    </source>
</evidence>
<feature type="chain" id="PRO_5046864517" evidence="6">
    <location>
        <begin position="34"/>
        <end position="781"/>
    </location>
</feature>
<dbReference type="InterPro" id="IPR036942">
    <property type="entry name" value="Beta-barrel_TonB_sf"/>
</dbReference>
<organism evidence="9 10">
    <name type="scientific">Lysobacter arvi</name>
    <dbReference type="NCBI Taxonomy" id="3038776"/>
    <lineage>
        <taxon>Bacteria</taxon>
        <taxon>Pseudomonadati</taxon>
        <taxon>Pseudomonadota</taxon>
        <taxon>Gammaproteobacteria</taxon>
        <taxon>Lysobacterales</taxon>
        <taxon>Lysobacteraceae</taxon>
        <taxon>Lysobacter</taxon>
    </lineage>
</organism>
<comment type="caution">
    <text evidence="9">The sequence shown here is derived from an EMBL/GenBank/DDBJ whole genome shotgun (WGS) entry which is preliminary data.</text>
</comment>
<evidence type="ECO:0000256" key="1">
    <source>
        <dbReference type="ARBA" id="ARBA00004442"/>
    </source>
</evidence>
<dbReference type="RefSeq" id="WP_309262418.1">
    <property type="nucleotide sequence ID" value="NZ_JARUHG010000002.1"/>
</dbReference>
<feature type="region of interest" description="Disordered" evidence="5">
    <location>
        <begin position="341"/>
        <end position="365"/>
    </location>
</feature>